<accession>A0A556U021</accession>
<dbReference type="SMART" id="SM00449">
    <property type="entry name" value="SPRY"/>
    <property type="match status" value="1"/>
</dbReference>
<dbReference type="Gene3D" id="2.60.40.10">
    <property type="entry name" value="Immunoglobulins"/>
    <property type="match status" value="2"/>
</dbReference>
<dbReference type="GO" id="GO:0001817">
    <property type="term" value="P:regulation of cytokine production"/>
    <property type="evidence" value="ECO:0007669"/>
    <property type="project" value="TreeGrafter"/>
</dbReference>
<evidence type="ECO:0000256" key="1">
    <source>
        <dbReference type="ARBA" id="ARBA00004479"/>
    </source>
</evidence>
<dbReference type="OrthoDB" id="9986391at2759"/>
<dbReference type="PANTHER" id="PTHR24100:SF149">
    <property type="entry name" value="BG-LIKE ANTIGEN 1-RELATED"/>
    <property type="match status" value="1"/>
</dbReference>
<dbReference type="GO" id="GO:0009897">
    <property type="term" value="C:external side of plasma membrane"/>
    <property type="evidence" value="ECO:0007669"/>
    <property type="project" value="TreeGrafter"/>
</dbReference>
<evidence type="ECO:0000259" key="7">
    <source>
        <dbReference type="PROSITE" id="PS50188"/>
    </source>
</evidence>
<gene>
    <name evidence="8" type="ORF">Baya_6227</name>
</gene>
<evidence type="ECO:0000313" key="8">
    <source>
        <dbReference type="EMBL" id="TSL54337.1"/>
    </source>
</evidence>
<dbReference type="AlphaFoldDB" id="A0A556U021"/>
<dbReference type="GO" id="GO:0005102">
    <property type="term" value="F:signaling receptor binding"/>
    <property type="evidence" value="ECO:0007669"/>
    <property type="project" value="TreeGrafter"/>
</dbReference>
<dbReference type="InterPro" id="IPR003877">
    <property type="entry name" value="SPRY_dom"/>
</dbReference>
<comment type="caution">
    <text evidence="8">The sequence shown here is derived from an EMBL/GenBank/DDBJ whole genome shotgun (WGS) entry which is preliminary data.</text>
</comment>
<dbReference type="PANTHER" id="PTHR24100">
    <property type="entry name" value="BUTYROPHILIN"/>
    <property type="match status" value="1"/>
</dbReference>
<reference evidence="8 9" key="1">
    <citation type="journal article" date="2019" name="Genome Biol. Evol.">
        <title>Whole-Genome Sequencing of the Giant Devil Catfish, Bagarius yarrelli.</title>
        <authorList>
            <person name="Jiang W."/>
            <person name="Lv Y."/>
            <person name="Cheng L."/>
            <person name="Yang K."/>
            <person name="Chao B."/>
            <person name="Wang X."/>
            <person name="Li Y."/>
            <person name="Pan X."/>
            <person name="You X."/>
            <person name="Zhang Y."/>
            <person name="Yang J."/>
            <person name="Li J."/>
            <person name="Zhang X."/>
            <person name="Liu S."/>
            <person name="Sun C."/>
            <person name="Yang J."/>
            <person name="Shi Q."/>
        </authorList>
    </citation>
    <scope>NUCLEOTIDE SEQUENCE [LARGE SCALE GENOMIC DNA]</scope>
    <source>
        <strain evidence="8">JWS20170419001</strain>
        <tissue evidence="8">Muscle</tissue>
    </source>
</reference>
<comment type="subcellular location">
    <subcellularLocation>
        <location evidence="1">Membrane</location>
        <topology evidence="1">Single-pass type I membrane protein</topology>
    </subcellularLocation>
</comment>
<keyword evidence="2" id="KW-0812">Transmembrane</keyword>
<evidence type="ECO:0000313" key="9">
    <source>
        <dbReference type="Proteomes" id="UP000319801"/>
    </source>
</evidence>
<dbReference type="PROSITE" id="PS50188">
    <property type="entry name" value="B302_SPRY"/>
    <property type="match status" value="1"/>
</dbReference>
<organism evidence="8 9">
    <name type="scientific">Bagarius yarrelli</name>
    <name type="common">Goonch</name>
    <name type="synonym">Bagrus yarrelli</name>
    <dbReference type="NCBI Taxonomy" id="175774"/>
    <lineage>
        <taxon>Eukaryota</taxon>
        <taxon>Metazoa</taxon>
        <taxon>Chordata</taxon>
        <taxon>Craniata</taxon>
        <taxon>Vertebrata</taxon>
        <taxon>Euteleostomi</taxon>
        <taxon>Actinopterygii</taxon>
        <taxon>Neopterygii</taxon>
        <taxon>Teleostei</taxon>
        <taxon>Ostariophysi</taxon>
        <taxon>Siluriformes</taxon>
        <taxon>Sisoridae</taxon>
        <taxon>Sisorinae</taxon>
        <taxon>Bagarius</taxon>
    </lineage>
</organism>
<dbReference type="InterPro" id="IPR001870">
    <property type="entry name" value="B30.2/SPRY"/>
</dbReference>
<keyword evidence="5" id="KW-0472">Membrane</keyword>
<evidence type="ECO:0000256" key="6">
    <source>
        <dbReference type="ARBA" id="ARBA00023319"/>
    </source>
</evidence>
<dbReference type="SUPFAM" id="SSF48726">
    <property type="entry name" value="Immunoglobulin"/>
    <property type="match status" value="1"/>
</dbReference>
<dbReference type="InterPro" id="IPR053896">
    <property type="entry name" value="BTN3A2-like_Ig-C"/>
</dbReference>
<keyword evidence="3" id="KW-0732">Signal</keyword>
<proteinExistence type="predicted"/>
<keyword evidence="9" id="KW-1185">Reference proteome</keyword>
<dbReference type="Pfam" id="PF00622">
    <property type="entry name" value="SPRY"/>
    <property type="match status" value="1"/>
</dbReference>
<dbReference type="Pfam" id="PF22705">
    <property type="entry name" value="C2-set_3"/>
    <property type="match status" value="1"/>
</dbReference>
<dbReference type="InterPro" id="IPR036179">
    <property type="entry name" value="Ig-like_dom_sf"/>
</dbReference>
<dbReference type="EMBL" id="VCAZ01000033">
    <property type="protein sequence ID" value="TSL54337.1"/>
    <property type="molecule type" value="Genomic_DNA"/>
</dbReference>
<dbReference type="Gene3D" id="2.60.120.920">
    <property type="match status" value="1"/>
</dbReference>
<dbReference type="GO" id="GO:0050852">
    <property type="term" value="P:T cell receptor signaling pathway"/>
    <property type="evidence" value="ECO:0007669"/>
    <property type="project" value="TreeGrafter"/>
</dbReference>
<keyword evidence="6" id="KW-0393">Immunoglobulin domain</keyword>
<keyword evidence="4" id="KW-1133">Transmembrane helix</keyword>
<feature type="domain" description="B30.2/SPRY" evidence="7">
    <location>
        <begin position="151"/>
        <end position="351"/>
    </location>
</feature>
<dbReference type="InterPro" id="IPR050504">
    <property type="entry name" value="IgSF_BTN/MOG"/>
</dbReference>
<dbReference type="Proteomes" id="UP000319801">
    <property type="component" value="Unassembled WGS sequence"/>
</dbReference>
<evidence type="ECO:0000256" key="3">
    <source>
        <dbReference type="ARBA" id="ARBA00022729"/>
    </source>
</evidence>
<sequence>MYKNRSSLTLSSPQSNGLKEGDVSLRLDNLGLSDIGIYYCYVSGDKSYDSKTVTLNLTAQGSPIKITLNRHLNSVKLSSTSCGWFPQPSLLWKSTNAPSDLQSTNYTKQENGLFCIYGQVILSSSDPNVINCSVIVSEEEKRSVNMYLEAGLLGYMVVKKPDEYPMSKIPIKLDMSKCKKDYLAFNPDADAVRDTDEAAEKYSPDGFPYELCVSGRNTFSSGRVYWEVELKKPNVPPKKSWLVGVAKASYTISDKKSDLTPFNGFWFLCSDPKNGLHVNTEPEFSPILNKTVECVGVLLDFERNELSFYSATDGVHLFTMIIKFPEEVVPLFNPGLGDKAPLQIINPKVKTSNEC</sequence>
<dbReference type="SUPFAM" id="SSF49899">
    <property type="entry name" value="Concanavalin A-like lectins/glucanases"/>
    <property type="match status" value="1"/>
</dbReference>
<dbReference type="InterPro" id="IPR013320">
    <property type="entry name" value="ConA-like_dom_sf"/>
</dbReference>
<protein>
    <submittedName>
        <fullName evidence="8">Butyrophilin subfamily 1 member A1</fullName>
    </submittedName>
</protein>
<evidence type="ECO:0000256" key="5">
    <source>
        <dbReference type="ARBA" id="ARBA00023136"/>
    </source>
</evidence>
<dbReference type="InterPro" id="IPR043136">
    <property type="entry name" value="B30.2/SPRY_sf"/>
</dbReference>
<dbReference type="InterPro" id="IPR013783">
    <property type="entry name" value="Ig-like_fold"/>
</dbReference>
<evidence type="ECO:0000256" key="2">
    <source>
        <dbReference type="ARBA" id="ARBA00022692"/>
    </source>
</evidence>
<name>A0A556U021_BAGYA</name>
<evidence type="ECO:0000256" key="4">
    <source>
        <dbReference type="ARBA" id="ARBA00022989"/>
    </source>
</evidence>